<dbReference type="PROSITE" id="PS50110">
    <property type="entry name" value="RESPONSE_REGULATORY"/>
    <property type="match status" value="1"/>
</dbReference>
<dbReference type="GO" id="GO:0000160">
    <property type="term" value="P:phosphorelay signal transduction system"/>
    <property type="evidence" value="ECO:0007669"/>
    <property type="project" value="InterPro"/>
</dbReference>
<protein>
    <submittedName>
        <fullName evidence="3">Response regulator</fullName>
    </submittedName>
</protein>
<comment type="caution">
    <text evidence="3">The sequence shown here is derived from an EMBL/GenBank/DDBJ whole genome shotgun (WGS) entry which is preliminary data.</text>
</comment>
<keyword evidence="4" id="KW-1185">Reference proteome</keyword>
<feature type="modified residue" description="4-aspartylphosphate" evidence="1">
    <location>
        <position position="39"/>
    </location>
</feature>
<evidence type="ECO:0000259" key="2">
    <source>
        <dbReference type="PROSITE" id="PS50110"/>
    </source>
</evidence>
<dbReference type="Proteomes" id="UP000305709">
    <property type="component" value="Unassembled WGS sequence"/>
</dbReference>
<proteinExistence type="predicted"/>
<evidence type="ECO:0000313" key="4">
    <source>
        <dbReference type="Proteomes" id="UP000305709"/>
    </source>
</evidence>
<dbReference type="AlphaFoldDB" id="A0A5C4N7U0"/>
<dbReference type="InterPro" id="IPR011006">
    <property type="entry name" value="CheY-like_superfamily"/>
</dbReference>
<reference evidence="3 4" key="1">
    <citation type="submission" date="2019-06" db="EMBL/GenBank/DDBJ databases">
        <authorList>
            <person name="Jiang L."/>
        </authorList>
    </citation>
    <scope>NUCLEOTIDE SEQUENCE [LARGE SCALE GENOMIC DNA]</scope>
    <source>
        <strain evidence="3 4">YIM 48858</strain>
    </source>
</reference>
<feature type="domain" description="Response regulatory" evidence="2">
    <location>
        <begin position="1"/>
        <end position="101"/>
    </location>
</feature>
<dbReference type="InterPro" id="IPR001789">
    <property type="entry name" value="Sig_transdc_resp-reg_receiver"/>
</dbReference>
<dbReference type="Gene3D" id="3.40.50.2300">
    <property type="match status" value="1"/>
</dbReference>
<dbReference type="EMBL" id="VDFV01000052">
    <property type="protein sequence ID" value="TNC63128.1"/>
    <property type="molecule type" value="Genomic_DNA"/>
</dbReference>
<evidence type="ECO:0000313" key="3">
    <source>
        <dbReference type="EMBL" id="TNC63128.1"/>
    </source>
</evidence>
<accession>A0A5C4N7U0</accession>
<dbReference type="SUPFAM" id="SSF52172">
    <property type="entry name" value="CheY-like"/>
    <property type="match status" value="1"/>
</dbReference>
<evidence type="ECO:0000256" key="1">
    <source>
        <dbReference type="PROSITE-ProRule" id="PRU00169"/>
    </source>
</evidence>
<keyword evidence="1" id="KW-0597">Phosphoprotein</keyword>
<gene>
    <name evidence="3" type="ORF">FHG71_19665</name>
</gene>
<organism evidence="3 4">
    <name type="scientific">Rubellimicrobium roseum</name>
    <dbReference type="NCBI Taxonomy" id="687525"/>
    <lineage>
        <taxon>Bacteria</taxon>
        <taxon>Pseudomonadati</taxon>
        <taxon>Pseudomonadota</taxon>
        <taxon>Alphaproteobacteria</taxon>
        <taxon>Rhodobacterales</taxon>
        <taxon>Roseobacteraceae</taxon>
        <taxon>Rubellimicrobium</taxon>
    </lineage>
</organism>
<sequence length="121" mass="12829">MELEAVLEESGFRVLGPAATVQAALQLLDQQRPDAAVLDMNLRNETVVPVARVLRRMMVPFAIASAYGAAAWPRDEALDGAPSLGKPTSTATLIAAMHEILVTDSGRTTDSGQGRSSTLRP</sequence>
<name>A0A5C4N7U0_9RHOB</name>
<dbReference type="OrthoDB" id="582170at2"/>